<dbReference type="Proteomes" id="UP001250218">
    <property type="component" value="Unassembled WGS sequence"/>
</dbReference>
<evidence type="ECO:0000313" key="2">
    <source>
        <dbReference type="Proteomes" id="UP001250218"/>
    </source>
</evidence>
<dbReference type="AlphaFoldDB" id="A0AAW8UL40"/>
<reference evidence="1" key="1">
    <citation type="submission" date="2023-03" db="EMBL/GenBank/DDBJ databases">
        <authorList>
            <person name="Shen W."/>
            <person name="Cai J."/>
        </authorList>
    </citation>
    <scope>NUCLEOTIDE SEQUENCE</scope>
    <source>
        <strain evidence="1">Y37</strain>
    </source>
</reference>
<comment type="caution">
    <text evidence="1">The sequence shown here is derived from an EMBL/GenBank/DDBJ whole genome shotgun (WGS) entry which is preliminary data.</text>
</comment>
<proteinExistence type="predicted"/>
<sequence length="44" mass="5323">MTIINENQNDTGVRTFTFGFIKREDMPYPITLEKEIRDISFWVR</sequence>
<evidence type="ECO:0000313" key="1">
    <source>
        <dbReference type="EMBL" id="MDT2947036.1"/>
    </source>
</evidence>
<dbReference type="RefSeq" id="WP_278218136.1">
    <property type="nucleotide sequence ID" value="NZ_JAOWLX010000012.1"/>
</dbReference>
<name>A0AAW8UL40_9LACT</name>
<dbReference type="EMBL" id="JARQDL010000017">
    <property type="protein sequence ID" value="MDT2947036.1"/>
    <property type="molecule type" value="Genomic_DNA"/>
</dbReference>
<accession>A0AAW8UL40</accession>
<gene>
    <name evidence="1" type="ORF">P7I04_13520</name>
</gene>
<protein>
    <submittedName>
        <fullName evidence="1">Uncharacterized protein</fullName>
    </submittedName>
</protein>
<organism evidence="1 2">
    <name type="scientific">Lactococcus lactis</name>
    <dbReference type="NCBI Taxonomy" id="1358"/>
    <lineage>
        <taxon>Bacteria</taxon>
        <taxon>Bacillati</taxon>
        <taxon>Bacillota</taxon>
        <taxon>Bacilli</taxon>
        <taxon>Lactobacillales</taxon>
        <taxon>Streptococcaceae</taxon>
        <taxon>Lactococcus</taxon>
    </lineage>
</organism>